<feature type="compositionally biased region" description="Basic and acidic residues" evidence="1">
    <location>
        <begin position="40"/>
        <end position="60"/>
    </location>
</feature>
<organism evidence="3 4">
    <name type="scientific">Vibrio zhugei</name>
    <dbReference type="NCBI Taxonomy" id="2479546"/>
    <lineage>
        <taxon>Bacteria</taxon>
        <taxon>Pseudomonadati</taxon>
        <taxon>Pseudomonadota</taxon>
        <taxon>Gammaproteobacteria</taxon>
        <taxon>Vibrionales</taxon>
        <taxon>Vibrionaceae</taxon>
        <taxon>Vibrio</taxon>
    </lineage>
</organism>
<name>A0ABV7C4A5_9VIBR</name>
<gene>
    <name evidence="3" type="ORF">ACFODT_02980</name>
</gene>
<evidence type="ECO:0000313" key="4">
    <source>
        <dbReference type="Proteomes" id="UP001595384"/>
    </source>
</evidence>
<dbReference type="InterPro" id="IPR036366">
    <property type="entry name" value="PGBDSf"/>
</dbReference>
<feature type="region of interest" description="Disordered" evidence="1">
    <location>
        <begin position="30"/>
        <end position="60"/>
    </location>
</feature>
<protein>
    <submittedName>
        <fullName evidence="3">Peptidoglycan-binding protein</fullName>
    </submittedName>
</protein>
<evidence type="ECO:0000259" key="2">
    <source>
        <dbReference type="Pfam" id="PF01471"/>
    </source>
</evidence>
<dbReference type="InterPro" id="IPR002477">
    <property type="entry name" value="Peptidoglycan-bd-like"/>
</dbReference>
<dbReference type="EMBL" id="JBHRSE010000022">
    <property type="protein sequence ID" value="MFC3022795.1"/>
    <property type="molecule type" value="Genomic_DNA"/>
</dbReference>
<sequence>MNNKKPMGFNGISSLVSKLDLTGPEIAQEPIDETALHNSISKEEATPKSSTRTEKTIEEESNSKSGFSPWVWVALLIIIIVAIVSSQENHNNSSYSESKNKNITPERITVPRTDKNTINNNNKLTFSMPEPGSNRVLSVSELRWCLREEITLNTYQTELNVNRSNDRVIDKYNELVEKYNARCGSYKYYEDQLNRAKREVFSLKNEIEYNALKNFKLLDTRTNSVNSNKYDVLDVQNALKIRGYDVGTVDGLMGNRTRDAIKQFQRDQLLEVDGKISPKLLNRLQIR</sequence>
<dbReference type="RefSeq" id="WP_199287078.1">
    <property type="nucleotide sequence ID" value="NZ_AP024911.1"/>
</dbReference>
<evidence type="ECO:0000256" key="1">
    <source>
        <dbReference type="SAM" id="MobiDB-lite"/>
    </source>
</evidence>
<reference evidence="4" key="1">
    <citation type="journal article" date="2019" name="Int. J. Syst. Evol. Microbiol.">
        <title>The Global Catalogue of Microorganisms (GCM) 10K type strain sequencing project: providing services to taxonomists for standard genome sequencing and annotation.</title>
        <authorList>
            <consortium name="The Broad Institute Genomics Platform"/>
            <consortium name="The Broad Institute Genome Sequencing Center for Infectious Disease"/>
            <person name="Wu L."/>
            <person name="Ma J."/>
        </authorList>
    </citation>
    <scope>NUCLEOTIDE SEQUENCE [LARGE SCALE GENOMIC DNA]</scope>
    <source>
        <strain evidence="4">KCTC 62784</strain>
    </source>
</reference>
<proteinExistence type="predicted"/>
<dbReference type="InterPro" id="IPR036365">
    <property type="entry name" value="PGBD-like_sf"/>
</dbReference>
<dbReference type="Pfam" id="PF01471">
    <property type="entry name" value="PG_binding_1"/>
    <property type="match status" value="1"/>
</dbReference>
<dbReference type="SUPFAM" id="SSF47090">
    <property type="entry name" value="PGBD-like"/>
    <property type="match status" value="1"/>
</dbReference>
<feature type="domain" description="Peptidoglycan binding-like" evidence="2">
    <location>
        <begin position="231"/>
        <end position="284"/>
    </location>
</feature>
<dbReference type="Gene3D" id="1.10.101.10">
    <property type="entry name" value="PGBD-like superfamily/PGBD"/>
    <property type="match status" value="1"/>
</dbReference>
<evidence type="ECO:0000313" key="3">
    <source>
        <dbReference type="EMBL" id="MFC3022795.1"/>
    </source>
</evidence>
<dbReference type="Proteomes" id="UP001595384">
    <property type="component" value="Unassembled WGS sequence"/>
</dbReference>
<comment type="caution">
    <text evidence="3">The sequence shown here is derived from an EMBL/GenBank/DDBJ whole genome shotgun (WGS) entry which is preliminary data.</text>
</comment>
<accession>A0ABV7C4A5</accession>
<keyword evidence="4" id="KW-1185">Reference proteome</keyword>